<comment type="function">
    <text evidence="7">Component of the NuA4 histone acetyltransferase complex which is involved in transcriptional activation of selected genes principally by acetylation of nucleosomal histone H4 and H2A. The NuA4 complex is also involved in DNA repair.</text>
</comment>
<feature type="compositionally biased region" description="Polar residues" evidence="9">
    <location>
        <begin position="1412"/>
        <end position="1424"/>
    </location>
</feature>
<evidence type="ECO:0000256" key="3">
    <source>
        <dbReference type="ARBA" id="ARBA00022763"/>
    </source>
</evidence>
<dbReference type="GeneID" id="38121696"/>
<protein>
    <recommendedName>
        <fullName evidence="8">Vacuolar import and degradation protein 21</fullName>
    </recommendedName>
</protein>
<feature type="compositionally biased region" description="Low complexity" evidence="9">
    <location>
        <begin position="951"/>
        <end position="966"/>
    </location>
</feature>
<feature type="compositionally biased region" description="Low complexity" evidence="9">
    <location>
        <begin position="1206"/>
        <end position="1255"/>
    </location>
</feature>
<dbReference type="InterPro" id="IPR001005">
    <property type="entry name" value="SANT/Myb"/>
</dbReference>
<dbReference type="GO" id="GO:0003682">
    <property type="term" value="F:chromatin binding"/>
    <property type="evidence" value="ECO:0007669"/>
    <property type="project" value="TreeGrafter"/>
</dbReference>
<evidence type="ECO:0000256" key="2">
    <source>
        <dbReference type="ARBA" id="ARBA00008913"/>
    </source>
</evidence>
<name>A0A3D8Q803_9EURO</name>
<accession>A0A3D8Q803</accession>
<dbReference type="Proteomes" id="UP000256690">
    <property type="component" value="Unassembled WGS sequence"/>
</dbReference>
<feature type="compositionally biased region" description="Polar residues" evidence="9">
    <location>
        <begin position="1015"/>
        <end position="1025"/>
    </location>
</feature>
<dbReference type="Pfam" id="PF13921">
    <property type="entry name" value="Myb_DNA-bind_6"/>
    <property type="match status" value="1"/>
</dbReference>
<evidence type="ECO:0000256" key="4">
    <source>
        <dbReference type="ARBA" id="ARBA00022853"/>
    </source>
</evidence>
<reference evidence="12 13" key="1">
    <citation type="journal article" date="2018" name="IMA Fungus">
        <title>IMA Genome-F 9: Draft genome sequence of Annulohypoxylon stygium, Aspergillus mulundensis, Berkeleyomyces basicola (syn. Thielaviopsis basicola), Ceratocystis smalleyi, two Cercospora beticola strains, Coleophoma cylindrospora, Fusarium fracticaudum, Phialophora cf. hyalina, and Morchella septimelata.</title>
        <authorList>
            <person name="Wingfield B.D."/>
            <person name="Bills G.F."/>
            <person name="Dong Y."/>
            <person name="Huang W."/>
            <person name="Nel W.J."/>
            <person name="Swalarsk-Parry B.S."/>
            <person name="Vaghefi N."/>
            <person name="Wilken P.M."/>
            <person name="An Z."/>
            <person name="de Beer Z.W."/>
            <person name="De Vos L."/>
            <person name="Chen L."/>
            <person name="Duong T.A."/>
            <person name="Gao Y."/>
            <person name="Hammerbacher A."/>
            <person name="Kikkert J.R."/>
            <person name="Li Y."/>
            <person name="Li H."/>
            <person name="Li K."/>
            <person name="Li Q."/>
            <person name="Liu X."/>
            <person name="Ma X."/>
            <person name="Naidoo K."/>
            <person name="Pethybridge S.J."/>
            <person name="Sun J."/>
            <person name="Steenkamp E.T."/>
            <person name="van der Nest M.A."/>
            <person name="van Wyk S."/>
            <person name="Wingfield M.J."/>
            <person name="Xiong C."/>
            <person name="Yue Q."/>
            <person name="Zhang X."/>
        </authorList>
    </citation>
    <scope>NUCLEOTIDE SEQUENCE [LARGE SCALE GENOMIC DNA]</scope>
    <source>
        <strain evidence="12 13">DSM 5745</strain>
    </source>
</reference>
<feature type="domain" description="HSA" evidence="11">
    <location>
        <begin position="594"/>
        <end position="669"/>
    </location>
</feature>
<evidence type="ECO:0000259" key="11">
    <source>
        <dbReference type="PROSITE" id="PS51204"/>
    </source>
</evidence>
<organism evidence="12 13">
    <name type="scientific">Aspergillus mulundensis</name>
    <dbReference type="NCBI Taxonomy" id="1810919"/>
    <lineage>
        <taxon>Eukaryota</taxon>
        <taxon>Fungi</taxon>
        <taxon>Dikarya</taxon>
        <taxon>Ascomycota</taxon>
        <taxon>Pezizomycotina</taxon>
        <taxon>Eurotiomycetes</taxon>
        <taxon>Eurotiomycetidae</taxon>
        <taxon>Eurotiales</taxon>
        <taxon>Aspergillaceae</taxon>
        <taxon>Aspergillus</taxon>
        <taxon>Aspergillus subgen. Nidulantes</taxon>
    </lineage>
</organism>
<dbReference type="PANTHER" id="PTHR46459:SF1">
    <property type="entry name" value="E1A-BINDING PROTEIN P400"/>
    <property type="match status" value="1"/>
</dbReference>
<evidence type="ECO:0000256" key="9">
    <source>
        <dbReference type="SAM" id="MobiDB-lite"/>
    </source>
</evidence>
<evidence type="ECO:0000259" key="10">
    <source>
        <dbReference type="PROSITE" id="PS50090"/>
    </source>
</evidence>
<dbReference type="PROSITE" id="PS51204">
    <property type="entry name" value="HSA"/>
    <property type="match status" value="1"/>
</dbReference>
<feature type="compositionally biased region" description="Low complexity" evidence="9">
    <location>
        <begin position="258"/>
        <end position="272"/>
    </location>
</feature>
<dbReference type="GO" id="GO:0005634">
    <property type="term" value="C:nucleus"/>
    <property type="evidence" value="ECO:0007669"/>
    <property type="project" value="UniProtKB-SubCell"/>
</dbReference>
<feature type="domain" description="Myb-like" evidence="10">
    <location>
        <begin position="863"/>
        <end position="923"/>
    </location>
</feature>
<dbReference type="InterPro" id="IPR014012">
    <property type="entry name" value="HSA_dom"/>
</dbReference>
<feature type="compositionally biased region" description="Polar residues" evidence="9">
    <location>
        <begin position="1390"/>
        <end position="1403"/>
    </location>
</feature>
<feature type="region of interest" description="Disordered" evidence="9">
    <location>
        <begin position="1012"/>
        <end position="1049"/>
    </location>
</feature>
<keyword evidence="6" id="KW-0539">Nucleus</keyword>
<evidence type="ECO:0000313" key="12">
    <source>
        <dbReference type="EMBL" id="RDW57946.1"/>
    </source>
</evidence>
<feature type="compositionally biased region" description="Polar residues" evidence="9">
    <location>
        <begin position="1458"/>
        <end position="1470"/>
    </location>
</feature>
<comment type="subcellular location">
    <subcellularLocation>
        <location evidence="1">Nucleus</location>
    </subcellularLocation>
</comment>
<comment type="caution">
    <text evidence="12">The sequence shown here is derived from an EMBL/GenBank/DDBJ whole genome shotgun (WGS) entry which is preliminary data.</text>
</comment>
<feature type="compositionally biased region" description="Basic and acidic residues" evidence="9">
    <location>
        <begin position="477"/>
        <end position="493"/>
    </location>
</feature>
<feature type="region of interest" description="Disordered" evidence="9">
    <location>
        <begin position="1087"/>
        <end position="1145"/>
    </location>
</feature>
<keyword evidence="4" id="KW-0156">Chromatin regulator</keyword>
<evidence type="ECO:0000256" key="7">
    <source>
        <dbReference type="ARBA" id="ARBA00025178"/>
    </source>
</evidence>
<proteinExistence type="inferred from homology"/>
<dbReference type="InterPro" id="IPR009057">
    <property type="entry name" value="Homeodomain-like_sf"/>
</dbReference>
<feature type="region of interest" description="Disordered" evidence="9">
    <location>
        <begin position="326"/>
        <end position="510"/>
    </location>
</feature>
<feature type="region of interest" description="Disordered" evidence="9">
    <location>
        <begin position="1168"/>
        <end position="1188"/>
    </location>
</feature>
<dbReference type="SMART" id="SM00573">
    <property type="entry name" value="HSA"/>
    <property type="match status" value="1"/>
</dbReference>
<gene>
    <name evidence="12" type="ORF">DSM5745_11326</name>
</gene>
<dbReference type="GO" id="GO:0006325">
    <property type="term" value="P:chromatin organization"/>
    <property type="evidence" value="ECO:0007669"/>
    <property type="project" value="UniProtKB-KW"/>
</dbReference>
<feature type="compositionally biased region" description="Polar residues" evidence="9">
    <location>
        <begin position="1101"/>
        <end position="1110"/>
    </location>
</feature>
<dbReference type="CDD" id="cd00167">
    <property type="entry name" value="SANT"/>
    <property type="match status" value="1"/>
</dbReference>
<feature type="compositionally biased region" description="Polar residues" evidence="9">
    <location>
        <begin position="243"/>
        <end position="257"/>
    </location>
</feature>
<feature type="compositionally biased region" description="Polar residues" evidence="9">
    <location>
        <begin position="335"/>
        <end position="349"/>
    </location>
</feature>
<evidence type="ECO:0000256" key="5">
    <source>
        <dbReference type="ARBA" id="ARBA00023204"/>
    </source>
</evidence>
<feature type="region of interest" description="Disordered" evidence="9">
    <location>
        <begin position="1206"/>
        <end position="1272"/>
    </location>
</feature>
<evidence type="ECO:0000313" key="13">
    <source>
        <dbReference type="Proteomes" id="UP000256690"/>
    </source>
</evidence>
<dbReference type="STRING" id="1810919.A0A3D8Q803"/>
<dbReference type="PANTHER" id="PTHR46459">
    <property type="entry name" value="E1A-BINDING PROTEIN P400-RELATED"/>
    <property type="match status" value="1"/>
</dbReference>
<evidence type="ECO:0000256" key="6">
    <source>
        <dbReference type="ARBA" id="ARBA00023242"/>
    </source>
</evidence>
<evidence type="ECO:0000256" key="1">
    <source>
        <dbReference type="ARBA" id="ARBA00004123"/>
    </source>
</evidence>
<feature type="region of interest" description="Disordered" evidence="9">
    <location>
        <begin position="108"/>
        <end position="296"/>
    </location>
</feature>
<dbReference type="OrthoDB" id="5364245at2759"/>
<sequence length="1470" mass="161574">MLREELLRSKQDEIARCLLSRKRKLSELYFATVGYAGATDTFADSAYQEKEQTFLDANDITKGRWFNEATLPPLPSYPEPPVRETKAAPLLVPASIPATFNVVPASPLSRGEAPVHEAASQGAPGLEAQKATAPQLAEEQLSRHGTQPHDSKPLLLLAPGASEGSQKLDGLAAKANLQHGQKSISLPETPRSSQDSIDGIPRADQTDTVKAVSPRESAISTPKPHHDLHESPLPGRPIHVTEQPLSPVSSAGPYSNNTPAPTAGSPATSATEEAAEPAEKLPTPKPTATVQEQSTFVPTTPDEQLRFEEAQSLQQNALLASQVKDGAGAGPLANQVISKDLPSTSTATKATEDALEFAPEGTLPDTEKAVSTSDATAEPKAQAQPTPVQDVSQAEVSAKEAAPAPQATKKASPPVHPTPPIERMTTRVSSGAIRHKTVSEILGEAPKTPVSPVEKPQAAEKPTDLSRAGIGNYADSAKLRLKDRKAREKERSKRSTVVFPKQQQQDKGATMDLVRQQSGDLVKINEEQDYLFTLFQNKAYAPPRSTTLSALLSSAHKTLSTNNHLLDYQEQMDCRILRRIYDLQHANRWPLRQLKRSAEPPRQGSHWDVLLDHMKWMRTDFREERKWKLAAAKSCADWCAEYIHSDPESRSMLRVEVRIPPRESQRKNEPQATAMVSPAADLGNDAMEISHPTPDLVPSNEEEDSVSEGFVDEPRHDIHDTVAPAAIFSLGSDEFTFSLDMTPAAQKLLDELPIYTPVQIAPDTHLPTFKEPPDRSWKTEILPVSKYARGKIVFHENEPARKRSRYDYSQYDSGSEHPVRDLPPEQTNVALFQPENRHIRDRIHPAQPFRPPTEYPMPSLGFLESRQSSQWTYAEDEELRSLVEEYSYNWSLISSCLTPPSQFTSGAERRTPWECFERWAGIEGLPSDMSKTPYFRAYHQRIDTAQRNVMAQQAAAQQQQQQQQQQGNGGGSQPPMPLIRRRGTQPIRVDRRRSSKHLALLDAMRKLAKKRETILQKQQHASQLASLRKANEANQPKPPISSPAEFSRLKHERELKLQERQEQYRQQMIAQQRASLAARAGQMPNQQQMMNAPGRAPNPMPHNSNAPSVATNTPNGLPNGMPNPLANMPNGVPQGVGVNQARPHVQGMQGNGGVVNNQMPPNPMAMKMMPQTGMQQNNGARPNMPMQASPDNARVIREANRLQEQQRLLQSRQQPPQHSLQQQQAPQQQNQQQQLSQQPQQAQQQFHAQPQFVSQGSNSPNLNMPTVNGTPNNQAMMAALQAGGGMQSPPFHNTTTQGVSTPSPRMGQPNTHSGGAVPTTISAIQNQIQKGNPNMPIEQVRQLATEQLHRYSQQQRMSQVAMNAAAGNLGVQPNYQIPHDGNFQPAQAGMNGTPNMQVPQAQGFSPMMRVSQPAQQNRVGTGSSPAMGVAVPQQSRSATPQTQRSGSIQTGPIPGASKSPNHPQTQTMGA</sequence>
<feature type="region of interest" description="Disordered" evidence="9">
    <location>
        <begin position="1378"/>
        <end position="1470"/>
    </location>
</feature>
<feature type="compositionally biased region" description="Polar residues" evidence="9">
    <location>
        <begin position="383"/>
        <end position="395"/>
    </location>
</feature>
<feature type="compositionally biased region" description="Polar residues" evidence="9">
    <location>
        <begin position="1432"/>
        <end position="1450"/>
    </location>
</feature>
<dbReference type="EMBL" id="PVWQ01000025">
    <property type="protein sequence ID" value="RDW57946.1"/>
    <property type="molecule type" value="Genomic_DNA"/>
</dbReference>
<dbReference type="PROSITE" id="PS50090">
    <property type="entry name" value="MYB_LIKE"/>
    <property type="match status" value="1"/>
</dbReference>
<feature type="compositionally biased region" description="Polar residues" evidence="9">
    <location>
        <begin position="178"/>
        <end position="196"/>
    </location>
</feature>
<dbReference type="RefSeq" id="XP_026598115.1">
    <property type="nucleotide sequence ID" value="XM_026753342.1"/>
</dbReference>
<keyword evidence="13" id="KW-1185">Reference proteome</keyword>
<evidence type="ECO:0000256" key="8">
    <source>
        <dbReference type="ARBA" id="ARBA00029670"/>
    </source>
</evidence>
<keyword evidence="3" id="KW-0227">DNA damage</keyword>
<dbReference type="SUPFAM" id="SSF46689">
    <property type="entry name" value="Homeodomain-like"/>
    <property type="match status" value="1"/>
</dbReference>
<dbReference type="Pfam" id="PF07529">
    <property type="entry name" value="HSA"/>
    <property type="match status" value="1"/>
</dbReference>
<comment type="similarity">
    <text evidence="2">Belongs to the EAF1 family.</text>
</comment>
<dbReference type="Gene3D" id="1.10.10.60">
    <property type="entry name" value="Homeodomain-like"/>
    <property type="match status" value="1"/>
</dbReference>
<feature type="region of interest" description="Disordered" evidence="9">
    <location>
        <begin position="949"/>
        <end position="996"/>
    </location>
</feature>
<dbReference type="SMART" id="SM00717">
    <property type="entry name" value="SANT"/>
    <property type="match status" value="1"/>
</dbReference>
<dbReference type="GO" id="GO:0035267">
    <property type="term" value="C:NuA4 histone acetyltransferase complex"/>
    <property type="evidence" value="ECO:0007669"/>
    <property type="project" value="TreeGrafter"/>
</dbReference>
<feature type="compositionally biased region" description="Low complexity" evidence="9">
    <location>
        <begin position="1111"/>
        <end position="1130"/>
    </location>
</feature>
<feature type="region of interest" description="Disordered" evidence="9">
    <location>
        <begin position="1291"/>
        <end position="1314"/>
    </location>
</feature>
<feature type="compositionally biased region" description="Polar residues" evidence="9">
    <location>
        <begin position="1256"/>
        <end position="1272"/>
    </location>
</feature>
<keyword evidence="5" id="KW-0234">DNA repair</keyword>
<dbReference type="GO" id="GO:0006281">
    <property type="term" value="P:DNA repair"/>
    <property type="evidence" value="ECO:0007669"/>
    <property type="project" value="UniProtKB-KW"/>
</dbReference>